<dbReference type="InterPro" id="IPR047142">
    <property type="entry name" value="OryJ/VirC-like"/>
</dbReference>
<feature type="signal peptide" evidence="1">
    <location>
        <begin position="1"/>
        <end position="20"/>
    </location>
</feature>
<accession>A0A317T603</accession>
<reference evidence="4" key="1">
    <citation type="submission" date="2017-10" db="EMBL/GenBank/DDBJ databases">
        <authorList>
            <person name="Gaisin V.A."/>
            <person name="Rysina M.S."/>
            <person name="Grouzdev D.S."/>
        </authorList>
    </citation>
    <scope>NUCLEOTIDE SEQUENCE [LARGE SCALE GENOMIC DNA]</scope>
    <source>
        <strain evidence="4">V1</strain>
    </source>
</reference>
<gene>
    <name evidence="3" type="ORF">CR164_07140</name>
</gene>
<dbReference type="Gene3D" id="2.60.120.10">
    <property type="entry name" value="Jelly Rolls"/>
    <property type="match status" value="1"/>
</dbReference>
<dbReference type="InterPro" id="IPR014710">
    <property type="entry name" value="RmlC-like_jellyroll"/>
</dbReference>
<dbReference type="InterPro" id="IPR013096">
    <property type="entry name" value="Cupin_2"/>
</dbReference>
<dbReference type="EMBL" id="PDNZ01000004">
    <property type="protein sequence ID" value="PWW82104.1"/>
    <property type="molecule type" value="Genomic_DNA"/>
</dbReference>
<dbReference type="Pfam" id="PF07883">
    <property type="entry name" value="Cupin_2"/>
    <property type="match status" value="1"/>
</dbReference>
<keyword evidence="1" id="KW-0732">Signal</keyword>
<proteinExistence type="predicted"/>
<dbReference type="InterPro" id="IPR011051">
    <property type="entry name" value="RmlC_Cupin_sf"/>
</dbReference>
<evidence type="ECO:0000313" key="3">
    <source>
        <dbReference type="EMBL" id="PWW82104.1"/>
    </source>
</evidence>
<feature type="domain" description="Cupin type-2" evidence="2">
    <location>
        <begin position="58"/>
        <end position="126"/>
    </location>
</feature>
<dbReference type="Proteomes" id="UP000246278">
    <property type="component" value="Unassembled WGS sequence"/>
</dbReference>
<evidence type="ECO:0000313" key="4">
    <source>
        <dbReference type="Proteomes" id="UP000246278"/>
    </source>
</evidence>
<evidence type="ECO:0000259" key="2">
    <source>
        <dbReference type="Pfam" id="PF07883"/>
    </source>
</evidence>
<dbReference type="CDD" id="cd02236">
    <property type="entry name" value="cupin_CV2614-like"/>
    <property type="match status" value="1"/>
</dbReference>
<comment type="caution">
    <text evidence="3">The sequence shown here is derived from an EMBL/GenBank/DDBJ whole genome shotgun (WGS) entry which is preliminary data.</text>
</comment>
<dbReference type="OrthoDB" id="287220at2"/>
<name>A0A317T603_9CHLB</name>
<dbReference type="RefSeq" id="WP_110023238.1">
    <property type="nucleotide sequence ID" value="NZ_PDNZ01000004.1"/>
</dbReference>
<protein>
    <submittedName>
        <fullName evidence="3">Cupin</fullName>
    </submittedName>
</protein>
<sequence length="142" mass="15279">MNKLFCLVCSMLLFAGQVYAKEPLAVKVDVLAKTSKSWNGSALPAYAEGVAEVTILRIAIPPGLKLPLHKHPVINAGVMLKGELTVTTKKGQVLHLRAGEPIVEVVDTWHYGKNEGKETAELIVFYAGVQGMPITVKATEGN</sequence>
<dbReference type="SUPFAM" id="SSF51182">
    <property type="entry name" value="RmlC-like cupins"/>
    <property type="match status" value="1"/>
</dbReference>
<feature type="chain" id="PRO_5016275786" evidence="1">
    <location>
        <begin position="21"/>
        <end position="142"/>
    </location>
</feature>
<organism evidence="3 4">
    <name type="scientific">Prosthecochloris marina</name>
    <dbReference type="NCBI Taxonomy" id="2017681"/>
    <lineage>
        <taxon>Bacteria</taxon>
        <taxon>Pseudomonadati</taxon>
        <taxon>Chlorobiota</taxon>
        <taxon>Chlorobiia</taxon>
        <taxon>Chlorobiales</taxon>
        <taxon>Chlorobiaceae</taxon>
        <taxon>Prosthecochloris</taxon>
    </lineage>
</organism>
<evidence type="ECO:0000256" key="1">
    <source>
        <dbReference type="SAM" id="SignalP"/>
    </source>
</evidence>
<dbReference type="PANTHER" id="PTHR36156">
    <property type="entry name" value="SLR2101 PROTEIN"/>
    <property type="match status" value="1"/>
</dbReference>
<dbReference type="AlphaFoldDB" id="A0A317T603"/>
<keyword evidence="4" id="KW-1185">Reference proteome</keyword>
<dbReference type="PANTHER" id="PTHR36156:SF2">
    <property type="entry name" value="CUPIN TYPE-2 DOMAIN-CONTAINING PROTEIN"/>
    <property type="match status" value="1"/>
</dbReference>